<sequence>MTEFILRKYNISNTSGVLNDKDSEVSENEFDVTFFSYGKILISKTLRSLPIYYNQMPFMIQLPKLVIDSDIIETVYREPAVRKVYSINLKLNTQNKKQREFIIFCNFLDNRVKYDMFLNKRLWFDDPDMSMEDIDRIFDDTIKTSNGESFINVKLPYRHNTFEITFSSQDESAIHTSKELQKDKPIIGICQLPKVYASKKAAGYNFTLKECYFA</sequence>
<reference evidence="1" key="1">
    <citation type="journal article" date="2020" name="Nature">
        <title>Giant virus diversity and host interactions through global metagenomics.</title>
        <authorList>
            <person name="Schulz F."/>
            <person name="Roux S."/>
            <person name="Paez-Espino D."/>
            <person name="Jungbluth S."/>
            <person name="Walsh D.A."/>
            <person name="Denef V.J."/>
            <person name="McMahon K.D."/>
            <person name="Konstantinidis K.T."/>
            <person name="Eloe-Fadrosh E.A."/>
            <person name="Kyrpides N.C."/>
            <person name="Woyke T."/>
        </authorList>
    </citation>
    <scope>NUCLEOTIDE SEQUENCE</scope>
    <source>
        <strain evidence="1">GVMAG-M-3300021343-4</strain>
    </source>
</reference>
<proteinExistence type="predicted"/>
<organism evidence="1">
    <name type="scientific">viral metagenome</name>
    <dbReference type="NCBI Taxonomy" id="1070528"/>
    <lineage>
        <taxon>unclassified sequences</taxon>
        <taxon>metagenomes</taxon>
        <taxon>organismal metagenomes</taxon>
    </lineage>
</organism>
<name>A0A6C0CLJ9_9ZZZZ</name>
<dbReference type="AlphaFoldDB" id="A0A6C0CLJ9"/>
<accession>A0A6C0CLJ9</accession>
<protein>
    <submittedName>
        <fullName evidence="1">Uncharacterized protein</fullName>
    </submittedName>
</protein>
<dbReference type="EMBL" id="MN739438">
    <property type="protein sequence ID" value="QHT04780.1"/>
    <property type="molecule type" value="Genomic_DNA"/>
</dbReference>
<evidence type="ECO:0000313" key="1">
    <source>
        <dbReference type="EMBL" id="QHT04780.1"/>
    </source>
</evidence>